<dbReference type="InterPro" id="IPR035940">
    <property type="entry name" value="CAP_sf"/>
</dbReference>
<comment type="caution">
    <text evidence="2">The sequence shown here is derived from an EMBL/GenBank/DDBJ whole genome shotgun (WGS) entry which is preliminary data.</text>
</comment>
<evidence type="ECO:0000313" key="3">
    <source>
        <dbReference type="Proteomes" id="UP000231019"/>
    </source>
</evidence>
<organism evidence="2 3">
    <name type="scientific">bacterium (Candidatus Blackallbacteria) CG17_big_fil_post_rev_8_21_14_2_50_48_46</name>
    <dbReference type="NCBI Taxonomy" id="2014261"/>
    <lineage>
        <taxon>Bacteria</taxon>
        <taxon>Candidatus Blackallbacteria</taxon>
    </lineage>
</organism>
<dbReference type="PANTHER" id="PTHR31157:SF1">
    <property type="entry name" value="SCP DOMAIN-CONTAINING PROTEIN"/>
    <property type="match status" value="1"/>
</dbReference>
<feature type="domain" description="SCP" evidence="1">
    <location>
        <begin position="65"/>
        <end position="178"/>
    </location>
</feature>
<evidence type="ECO:0000259" key="1">
    <source>
        <dbReference type="Pfam" id="PF00188"/>
    </source>
</evidence>
<dbReference type="Proteomes" id="UP000231019">
    <property type="component" value="Unassembled WGS sequence"/>
</dbReference>
<proteinExistence type="predicted"/>
<sequence>MICLKRSLSFIMQAFRSMACAEEFEMCRADLKYFVLTCFLTLHACLASPPTSLNLEQLQRELHQQTNAFRHEKGLEQLEALTELNQVSAAQSQDMATRHYFDHQNPDGQLPNDRLRTQQPGLLAIQNGENIAMRSWERESPAEMAKTLMKLWADSPEHYETMVHPDFWQLGVGFFLKDKVLYATQTFAAVVVRLQDELPASVPENTSLKLSFQFHARFPKSELDAFLILPDPSARMPVGDGSSYIGKGPVRLDWSDESHFSLKLNTRYGLGYYTLLFGRKGNYYDTPFKILVKKTEGA</sequence>
<evidence type="ECO:0000313" key="2">
    <source>
        <dbReference type="EMBL" id="PIW17099.1"/>
    </source>
</evidence>
<dbReference type="InterPro" id="IPR014044">
    <property type="entry name" value="CAP_dom"/>
</dbReference>
<dbReference type="Pfam" id="PF00188">
    <property type="entry name" value="CAP"/>
    <property type="match status" value="1"/>
</dbReference>
<dbReference type="AlphaFoldDB" id="A0A2M7G5J1"/>
<name>A0A2M7G5J1_9BACT</name>
<reference evidence="2 3" key="1">
    <citation type="submission" date="2017-09" db="EMBL/GenBank/DDBJ databases">
        <title>Depth-based differentiation of microbial function through sediment-hosted aquifers and enrichment of novel symbionts in the deep terrestrial subsurface.</title>
        <authorList>
            <person name="Probst A.J."/>
            <person name="Ladd B."/>
            <person name="Jarett J.K."/>
            <person name="Geller-Mcgrath D.E."/>
            <person name="Sieber C.M."/>
            <person name="Emerson J.B."/>
            <person name="Anantharaman K."/>
            <person name="Thomas B.C."/>
            <person name="Malmstrom R."/>
            <person name="Stieglmeier M."/>
            <person name="Klingl A."/>
            <person name="Woyke T."/>
            <person name="Ryan C.M."/>
            <person name="Banfield J.F."/>
        </authorList>
    </citation>
    <scope>NUCLEOTIDE SEQUENCE [LARGE SCALE GENOMIC DNA]</scope>
    <source>
        <strain evidence="2">CG17_big_fil_post_rev_8_21_14_2_50_48_46</strain>
    </source>
</reference>
<dbReference type="Gene3D" id="3.40.33.10">
    <property type="entry name" value="CAP"/>
    <property type="match status" value="1"/>
</dbReference>
<accession>A0A2M7G5J1</accession>
<dbReference type="EMBL" id="PFFQ01000030">
    <property type="protein sequence ID" value="PIW17099.1"/>
    <property type="molecule type" value="Genomic_DNA"/>
</dbReference>
<dbReference type="PANTHER" id="PTHR31157">
    <property type="entry name" value="SCP DOMAIN-CONTAINING PROTEIN"/>
    <property type="match status" value="1"/>
</dbReference>
<dbReference type="SUPFAM" id="SSF55797">
    <property type="entry name" value="PR-1-like"/>
    <property type="match status" value="1"/>
</dbReference>
<dbReference type="CDD" id="cd05379">
    <property type="entry name" value="CAP_bacterial"/>
    <property type="match status" value="1"/>
</dbReference>
<gene>
    <name evidence="2" type="ORF">COW36_10125</name>
</gene>
<protein>
    <recommendedName>
        <fullName evidence="1">SCP domain-containing protein</fullName>
    </recommendedName>
</protein>